<dbReference type="InterPro" id="IPR030378">
    <property type="entry name" value="G_CP_dom"/>
</dbReference>
<dbReference type="Proteomes" id="UP000307169">
    <property type="component" value="Unassembled WGS sequence"/>
</dbReference>
<keyword evidence="6 7" id="KW-0539">Nucleus</keyword>
<dbReference type="FunFam" id="3.40.50.300:FF:000559">
    <property type="entry name" value="Nuclear/nucleolar GTPase 2"/>
    <property type="match status" value="1"/>
</dbReference>
<dbReference type="Proteomes" id="UP000310685">
    <property type="component" value="Unassembled WGS sequence"/>
</dbReference>
<feature type="region of interest" description="Disordered" evidence="8">
    <location>
        <begin position="507"/>
        <end position="694"/>
    </location>
</feature>
<dbReference type="Pfam" id="PF01926">
    <property type="entry name" value="MMR_HSR1"/>
    <property type="match status" value="1"/>
</dbReference>
<dbReference type="Gene3D" id="3.40.50.300">
    <property type="entry name" value="P-loop containing nucleotide triphosphate hydrolases"/>
    <property type="match status" value="1"/>
</dbReference>
<dbReference type="InterPro" id="IPR027417">
    <property type="entry name" value="P-loop_NTPase"/>
</dbReference>
<comment type="subcellular location">
    <subcellularLocation>
        <location evidence="2 7">Nucleus</location>
        <location evidence="2 7">Nucleolus</location>
    </subcellularLocation>
</comment>
<feature type="compositionally biased region" description="Basic and acidic residues" evidence="8">
    <location>
        <begin position="507"/>
        <end position="526"/>
    </location>
</feature>
<evidence type="ECO:0000256" key="6">
    <source>
        <dbReference type="ARBA" id="ARBA00023242"/>
    </source>
</evidence>
<dbReference type="PRINTS" id="PR00326">
    <property type="entry name" value="GTP1OBG"/>
</dbReference>
<evidence type="ECO:0000256" key="7">
    <source>
        <dbReference type="RuleBase" id="RU364023"/>
    </source>
</evidence>
<comment type="function">
    <text evidence="1 7">GTPase that associates with pre-60S ribosomal subunits in the nucleolus and is required for their nuclear export and maturation.</text>
</comment>
<dbReference type="AlphaFoldDB" id="A0A4T0NUS9"/>
<dbReference type="PANTHER" id="PTHR11089:SF9">
    <property type="entry name" value="NUCLEOLAR GTP-BINDING PROTEIN 2"/>
    <property type="match status" value="1"/>
</dbReference>
<evidence type="ECO:0000313" key="12">
    <source>
        <dbReference type="Proteomes" id="UP000307169"/>
    </source>
</evidence>
<evidence type="ECO:0000256" key="1">
    <source>
        <dbReference type="ARBA" id="ARBA00003892"/>
    </source>
</evidence>
<evidence type="ECO:0000313" key="11">
    <source>
        <dbReference type="EMBL" id="TIC01281.1"/>
    </source>
</evidence>
<feature type="domain" description="CP-type G" evidence="9">
    <location>
        <begin position="230"/>
        <end position="391"/>
    </location>
</feature>
<comment type="caution">
    <text evidence="11">The sequence shown here is derived from an EMBL/GenBank/DDBJ whole genome shotgun (WGS) entry which is preliminary data.</text>
</comment>
<feature type="compositionally biased region" description="Basic and acidic residues" evidence="8">
    <location>
        <begin position="670"/>
        <end position="681"/>
    </location>
</feature>
<dbReference type="GO" id="GO:0005730">
    <property type="term" value="C:nucleolus"/>
    <property type="evidence" value="ECO:0007669"/>
    <property type="project" value="UniProtKB-SubCell"/>
</dbReference>
<reference evidence="12 13" key="1">
    <citation type="submission" date="2019-03" db="EMBL/GenBank/DDBJ databases">
        <title>Sequencing 25 genomes of Wallemia mellicola.</title>
        <authorList>
            <person name="Gostincar C."/>
        </authorList>
    </citation>
    <scope>NUCLEOTIDE SEQUENCE [LARGE SCALE GENOMIC DNA]</scope>
    <source>
        <strain evidence="11 12">EXF-1262</strain>
        <strain evidence="10 13">EXF-6152</strain>
    </source>
</reference>
<dbReference type="InterPro" id="IPR050755">
    <property type="entry name" value="TRAFAC_YlqF/YawG_RiboMat"/>
</dbReference>
<feature type="compositionally biased region" description="Acidic residues" evidence="8">
    <location>
        <begin position="565"/>
        <end position="606"/>
    </location>
</feature>
<comment type="similarity">
    <text evidence="7">Belongs to the TRAFAC class YlqF/YawG GTPase family. NOG2 subfamily.</text>
</comment>
<evidence type="ECO:0000259" key="9">
    <source>
        <dbReference type="PROSITE" id="PS51721"/>
    </source>
</evidence>
<sequence>MPKDKSSTTKSNGIKKVKGENFYRDAKKASRVKMYTGGKARRDPNGKIIESAAFQKTEKETDMGRVAPDRRWFGNTRVISQDALNHFRDSLAEKSHDPYSVVLRRNKLPMGLIQEPNLGKAKGMAGNHIVDTEPFSDTFGPGAQRKRPNLDVSSFEELGKSGAGARTEDQLEADAPTPSLDDIKNVNKSKPAVSLGVDQVDQDQIPFDLGDLRNSNREAAYRKGTSKRIWAELYKVIDSSDVIIHVLDSRDPEGTLCNSVLETVRKERSHKQVILVINKVDLVPTWVTAKWVKHLSRTYPTLAMHSNINNSFGKGALIQLLRQFSVLHSDKKQISVGLIGYPNVGKSSIINTLKKKKVCNVAPIPGETKVWQYVSLMKRIYMIDCPGIVPVSKGDSDTDTVLKGVVRVENLATPPEHIGELLKRVRHEYLERTYQITKPTDGVWEGERGTEDVLQKIAKRTGKLLRGGEPDQNAAAKMVLNDWIRGKIPFFTAPPGIDADPVIKTLPEEPQVKPADWKGKGKATEHDEQEDIPSKQLKGVSQPIKQIPVATKFLPDDVKGHEDAFENDNEGELADADADDAIALNEEDDSEEEEEYEEPALEEIGWDEVFNNGEVAESASEDEQPKKVNFASDDEDQPKKTKEPRKTTSKAKKTNYYTTANVKNKNKNKQKPEPPSEEIEKKKRKSGSLHHLQNKIKRDSDNQAYLKLWIDLLKELKDLGLDDKEEVRLGTISTLFQSLDFYGHTLSSQSWEQIIWDVIIPLLDNTLSSGWHESLTLALDSTASLFKNYLHSNIKHLESFNKLWKHLCDILEQVMLVADNQLVSSTLKAFISIEEVFKQEELDNDIYQVSWNTSLKSFDIIKSTDSQFAQEGLELLLRFIKYHYDSQGSTWDDNRCVEADTDHLTPLQNQSLKCLASVEEHSDSIMSTVLEIFSEWASFAYDNDLVLNSRVSFVALSKHIMGNFTSYVRQYCLTGKKVITSSSLRASLIALSIPLRIKYSCPPASKRDDITLWEIAQDHYCEYTHVVLEILQQQKSIMEDDEQMNIIICLIEIMRDSFKVDRRLAMNEPLERQARWEKHEVKLIDNFKDTLLPQLRNRNLPETLIDELIGVLCNATYPYLNPEDYKYGSLIEETTSPVERLSYYLFDVLFDICEEKLDLLDLVPIVQKHIISRCIASFERYCCDRDIRGVDGTR</sequence>
<evidence type="ECO:0000256" key="3">
    <source>
        <dbReference type="ARBA" id="ARBA00022127"/>
    </source>
</evidence>
<evidence type="ECO:0000256" key="4">
    <source>
        <dbReference type="ARBA" id="ARBA00022741"/>
    </source>
</evidence>
<dbReference type="EMBL" id="SPRC01000034">
    <property type="protein sequence ID" value="TIB77404.1"/>
    <property type="molecule type" value="Genomic_DNA"/>
</dbReference>
<dbReference type="InterPro" id="IPR023179">
    <property type="entry name" value="GTP-bd_ortho_bundle_sf"/>
</dbReference>
<dbReference type="SUPFAM" id="SSF48371">
    <property type="entry name" value="ARM repeat"/>
    <property type="match status" value="1"/>
</dbReference>
<feature type="region of interest" description="Disordered" evidence="8">
    <location>
        <begin position="133"/>
        <end position="186"/>
    </location>
</feature>
<dbReference type="FunFam" id="1.10.1580.10:FF:000001">
    <property type="entry name" value="Nucleolar GTP-binding protein 2"/>
    <property type="match status" value="1"/>
</dbReference>
<protein>
    <recommendedName>
        <fullName evidence="3 7">Nucleolar GTP-binding protein 2</fullName>
    </recommendedName>
</protein>
<dbReference type="PANTHER" id="PTHR11089">
    <property type="entry name" value="GTP-BINDING PROTEIN-RELATED"/>
    <property type="match status" value="1"/>
</dbReference>
<evidence type="ECO:0000256" key="8">
    <source>
        <dbReference type="SAM" id="MobiDB-lite"/>
    </source>
</evidence>
<gene>
    <name evidence="11" type="ORF">E3Q17_01873</name>
    <name evidence="10" type="ORF">E3Q22_03031</name>
</gene>
<keyword evidence="4 7" id="KW-0547">Nucleotide-binding</keyword>
<feature type="compositionally biased region" description="Basic and acidic residues" evidence="8">
    <location>
        <begin position="637"/>
        <end position="646"/>
    </location>
</feature>
<organism evidence="11 12">
    <name type="scientific">Wallemia mellicola</name>
    <dbReference type="NCBI Taxonomy" id="1708541"/>
    <lineage>
        <taxon>Eukaryota</taxon>
        <taxon>Fungi</taxon>
        <taxon>Dikarya</taxon>
        <taxon>Basidiomycota</taxon>
        <taxon>Wallemiomycotina</taxon>
        <taxon>Wallemiomycetes</taxon>
        <taxon>Wallemiales</taxon>
        <taxon>Wallemiaceae</taxon>
        <taxon>Wallemia</taxon>
    </lineage>
</organism>
<dbReference type="InterPro" id="IPR032817">
    <property type="entry name" value="Mon2_C"/>
</dbReference>
<evidence type="ECO:0000256" key="2">
    <source>
        <dbReference type="ARBA" id="ARBA00004604"/>
    </source>
</evidence>
<dbReference type="PROSITE" id="PS51721">
    <property type="entry name" value="G_CP"/>
    <property type="match status" value="1"/>
</dbReference>
<feature type="compositionally biased region" description="Basic and acidic residues" evidence="8">
    <location>
        <begin position="554"/>
        <end position="564"/>
    </location>
</feature>
<name>A0A4T0NUS9_9BASI</name>
<evidence type="ECO:0000256" key="5">
    <source>
        <dbReference type="ARBA" id="ARBA00023134"/>
    </source>
</evidence>
<dbReference type="InterPro" id="IPR024929">
    <property type="entry name" value="GNL2_CP_dom"/>
</dbReference>
<dbReference type="Pfam" id="PF08153">
    <property type="entry name" value="NGP1NT"/>
    <property type="match status" value="1"/>
</dbReference>
<feature type="region of interest" description="Disordered" evidence="8">
    <location>
        <begin position="1"/>
        <end position="22"/>
    </location>
</feature>
<feature type="compositionally biased region" description="Low complexity" evidence="8">
    <location>
        <begin position="654"/>
        <end position="663"/>
    </location>
</feature>
<dbReference type="GO" id="GO:0005525">
    <property type="term" value="F:GTP binding"/>
    <property type="evidence" value="ECO:0007669"/>
    <property type="project" value="UniProtKB-KW"/>
</dbReference>
<keyword evidence="5 7" id="KW-0342">GTP-binding</keyword>
<evidence type="ECO:0000313" key="10">
    <source>
        <dbReference type="EMBL" id="TIB77404.1"/>
    </source>
</evidence>
<dbReference type="SUPFAM" id="SSF52540">
    <property type="entry name" value="P-loop containing nucleoside triphosphate hydrolases"/>
    <property type="match status" value="1"/>
</dbReference>
<dbReference type="InterPro" id="IPR016024">
    <property type="entry name" value="ARM-type_fold"/>
</dbReference>
<dbReference type="CDD" id="cd01858">
    <property type="entry name" value="NGP_1"/>
    <property type="match status" value="1"/>
</dbReference>
<dbReference type="Gene3D" id="1.10.1580.10">
    <property type="match status" value="1"/>
</dbReference>
<proteinExistence type="inferred from homology"/>
<feature type="compositionally biased region" description="Basic residues" evidence="8">
    <location>
        <begin position="682"/>
        <end position="694"/>
    </location>
</feature>
<dbReference type="InterPro" id="IPR006073">
    <property type="entry name" value="GTP-bd"/>
</dbReference>
<accession>A0A4T0NUS9</accession>
<dbReference type="EMBL" id="SPRH01000018">
    <property type="protein sequence ID" value="TIC01281.1"/>
    <property type="molecule type" value="Genomic_DNA"/>
</dbReference>
<dbReference type="InterPro" id="IPR012971">
    <property type="entry name" value="NOG2_N_dom"/>
</dbReference>
<dbReference type="Pfam" id="PF16206">
    <property type="entry name" value="Mon2_C"/>
    <property type="match status" value="1"/>
</dbReference>
<evidence type="ECO:0000313" key="13">
    <source>
        <dbReference type="Proteomes" id="UP000310685"/>
    </source>
</evidence>